<accession>C0QHQ7</accession>
<dbReference type="InterPro" id="IPR011723">
    <property type="entry name" value="Znf/thioredoxin_put"/>
</dbReference>
<dbReference type="eggNOG" id="COG0784">
    <property type="taxonomic scope" value="Bacteria"/>
</dbReference>
<feature type="domain" description="Zinc finger/thioredoxin putative" evidence="1">
    <location>
        <begin position="1"/>
        <end position="36"/>
    </location>
</feature>
<protein>
    <recommendedName>
        <fullName evidence="1">Zinc finger/thioredoxin putative domain-containing protein</fullName>
    </recommendedName>
</protein>
<evidence type="ECO:0000313" key="2">
    <source>
        <dbReference type="EMBL" id="ACN13615.1"/>
    </source>
</evidence>
<dbReference type="InterPro" id="IPR011006">
    <property type="entry name" value="CheY-like_superfamily"/>
</dbReference>
<dbReference type="Pfam" id="PF13717">
    <property type="entry name" value="Zn_ribbon_4"/>
    <property type="match status" value="1"/>
</dbReference>
<dbReference type="EMBL" id="CP001087">
    <property type="protein sequence ID" value="ACN13615.1"/>
    <property type="molecule type" value="Genomic_DNA"/>
</dbReference>
<dbReference type="KEGG" id="dat:HRM2_05010"/>
<gene>
    <name evidence="2" type="ordered locus">HRM2_05010</name>
</gene>
<name>C0QHQ7_DESAH</name>
<proteinExistence type="predicted"/>
<dbReference type="HOGENOM" id="CLU_106208_0_0_7"/>
<dbReference type="AlphaFoldDB" id="C0QHQ7"/>
<dbReference type="Proteomes" id="UP000000442">
    <property type="component" value="Chromosome"/>
</dbReference>
<dbReference type="SUPFAM" id="SSF52172">
    <property type="entry name" value="CheY-like"/>
    <property type="match status" value="1"/>
</dbReference>
<sequence>MDIVCNQCHTKLSIPDHKVPRGKRASFLCPKCKQRIQISPSADSSGPSMAPTRTYDAADKPFDFVDSNKQTSLVCMGSGAAVVSQALETMGHVVKQAKDVEHALLNMRYHLFDIVVVDDGFDRPGVPGVLSTLCQLEMASRRKIFVILVSERYRTMDSMAALHQSVNLVVNHSSLNKVDKIIDRAIKENEQFYAVFKDSLKKTGKG</sequence>
<reference evidence="2 3" key="1">
    <citation type="journal article" date="2009" name="Environ. Microbiol.">
        <title>Genome sequence of Desulfobacterium autotrophicum HRM2, a marine sulfate reducer oxidizing organic carbon completely to carbon dioxide.</title>
        <authorList>
            <person name="Strittmatter A.W."/>
            <person name="Liesegang H."/>
            <person name="Rabus R."/>
            <person name="Decker I."/>
            <person name="Amann J."/>
            <person name="Andres S."/>
            <person name="Henne A."/>
            <person name="Fricke W.F."/>
            <person name="Martinez-Arias R."/>
            <person name="Bartels D."/>
            <person name="Goesmann A."/>
            <person name="Krause L."/>
            <person name="Puehler A."/>
            <person name="Klenk H.P."/>
            <person name="Richter M."/>
            <person name="Schuler M."/>
            <person name="Gloeckner F.O."/>
            <person name="Meyerdierks A."/>
            <person name="Gottschalk G."/>
            <person name="Amann R."/>
        </authorList>
    </citation>
    <scope>NUCLEOTIDE SEQUENCE [LARGE SCALE GENOMIC DNA]</scope>
    <source>
        <strain evidence="3">ATCC 43914 / DSM 3382 / HRM2</strain>
    </source>
</reference>
<evidence type="ECO:0000313" key="3">
    <source>
        <dbReference type="Proteomes" id="UP000000442"/>
    </source>
</evidence>
<dbReference type="STRING" id="177437.HRM2_05010"/>
<keyword evidence="3" id="KW-1185">Reference proteome</keyword>
<organism evidence="2 3">
    <name type="scientific">Desulforapulum autotrophicum (strain ATCC 43914 / DSM 3382 / VKM B-1955 / HRM2)</name>
    <name type="common">Desulfobacterium autotrophicum</name>
    <dbReference type="NCBI Taxonomy" id="177437"/>
    <lineage>
        <taxon>Bacteria</taxon>
        <taxon>Pseudomonadati</taxon>
        <taxon>Thermodesulfobacteriota</taxon>
        <taxon>Desulfobacteria</taxon>
        <taxon>Desulfobacterales</taxon>
        <taxon>Desulfobacteraceae</taxon>
        <taxon>Desulforapulum</taxon>
    </lineage>
</organism>
<evidence type="ECO:0000259" key="1">
    <source>
        <dbReference type="Pfam" id="PF13717"/>
    </source>
</evidence>